<dbReference type="InterPro" id="IPR002104">
    <property type="entry name" value="Integrase_catalytic"/>
</dbReference>
<reference evidence="3 4" key="1">
    <citation type="submission" date="2019-08" db="EMBL/GenBank/DDBJ databases">
        <title>Bradyrhizobium hipponensis sp. nov., a rhizobium isolated from a Lupinus angustifolius root nodule in Tunisia.</title>
        <authorList>
            <person name="Off K."/>
            <person name="Rejili M."/>
            <person name="Mars M."/>
            <person name="Brachmann A."/>
            <person name="Marin M."/>
        </authorList>
    </citation>
    <scope>NUCLEOTIDE SEQUENCE [LARGE SCALE GENOMIC DNA]</scope>
    <source>
        <strain evidence="3 4">CTAW11</strain>
    </source>
</reference>
<organism evidence="3 4">
    <name type="scientific">Bradyrhizobium cytisi</name>
    <dbReference type="NCBI Taxonomy" id="515489"/>
    <lineage>
        <taxon>Bacteria</taxon>
        <taxon>Pseudomonadati</taxon>
        <taxon>Pseudomonadota</taxon>
        <taxon>Alphaproteobacteria</taxon>
        <taxon>Hyphomicrobiales</taxon>
        <taxon>Nitrobacteraceae</taxon>
        <taxon>Bradyrhizobium</taxon>
    </lineage>
</organism>
<evidence type="ECO:0000256" key="1">
    <source>
        <dbReference type="ARBA" id="ARBA00023172"/>
    </source>
</evidence>
<name>A0A5S4VU54_9BRAD</name>
<dbReference type="Pfam" id="PF00589">
    <property type="entry name" value="Phage_integrase"/>
    <property type="match status" value="1"/>
</dbReference>
<feature type="domain" description="Tyr recombinase" evidence="2">
    <location>
        <begin position="4"/>
        <end position="175"/>
    </location>
</feature>
<keyword evidence="1" id="KW-0233">DNA recombination</keyword>
<dbReference type="GO" id="GO:0006310">
    <property type="term" value="P:DNA recombination"/>
    <property type="evidence" value="ECO:0007669"/>
    <property type="project" value="UniProtKB-KW"/>
</dbReference>
<dbReference type="OrthoDB" id="5464621at2"/>
<dbReference type="InterPro" id="IPR013762">
    <property type="entry name" value="Integrase-like_cat_sf"/>
</dbReference>
<evidence type="ECO:0000313" key="3">
    <source>
        <dbReference type="EMBL" id="TYL69613.1"/>
    </source>
</evidence>
<sequence length="175" mass="19465">MCARTAQVAGRSQQRRSVQFVEVVSSLKSRTALAMVYATGVMASELADWRIEHIETPAALSRCVKCANDRKVMLSPRRLCILSTYWRLAQSRTLSGSWTRRQSTDPSDRVARRLAAAVKAADLTKRVTIHTLRHSFATHLHENGTAPISQILLRRNNVPPTARYAQVAIGAIRAT</sequence>
<dbReference type="GO" id="GO:0015074">
    <property type="term" value="P:DNA integration"/>
    <property type="evidence" value="ECO:0007669"/>
    <property type="project" value="InterPro"/>
</dbReference>
<dbReference type="AlphaFoldDB" id="A0A5S4VU54"/>
<proteinExistence type="predicted"/>
<protein>
    <submittedName>
        <fullName evidence="3">Tyrosine-type recombinase/integrase</fullName>
    </submittedName>
</protein>
<dbReference type="Gene3D" id="1.10.443.10">
    <property type="entry name" value="Intergrase catalytic core"/>
    <property type="match status" value="1"/>
</dbReference>
<dbReference type="SUPFAM" id="SSF56349">
    <property type="entry name" value="DNA breaking-rejoining enzymes"/>
    <property type="match status" value="1"/>
</dbReference>
<evidence type="ECO:0000313" key="4">
    <source>
        <dbReference type="Proteomes" id="UP000324853"/>
    </source>
</evidence>
<dbReference type="GO" id="GO:0003677">
    <property type="term" value="F:DNA binding"/>
    <property type="evidence" value="ECO:0007669"/>
    <property type="project" value="InterPro"/>
</dbReference>
<gene>
    <name evidence="3" type="ORF">FXB38_42425</name>
</gene>
<dbReference type="EMBL" id="VSSR01000176">
    <property type="protein sequence ID" value="TYL69613.1"/>
    <property type="molecule type" value="Genomic_DNA"/>
</dbReference>
<dbReference type="Proteomes" id="UP000324853">
    <property type="component" value="Unassembled WGS sequence"/>
</dbReference>
<evidence type="ECO:0000259" key="2">
    <source>
        <dbReference type="PROSITE" id="PS51898"/>
    </source>
</evidence>
<dbReference type="InterPro" id="IPR011010">
    <property type="entry name" value="DNA_brk_join_enz"/>
</dbReference>
<accession>A0A5S4VU54</accession>
<keyword evidence="4" id="KW-1185">Reference proteome</keyword>
<dbReference type="PROSITE" id="PS51898">
    <property type="entry name" value="TYR_RECOMBINASE"/>
    <property type="match status" value="1"/>
</dbReference>
<comment type="caution">
    <text evidence="3">The sequence shown here is derived from an EMBL/GenBank/DDBJ whole genome shotgun (WGS) entry which is preliminary data.</text>
</comment>